<organism evidence="1 2">
    <name type="scientific">Arcobacter cloacae</name>
    <dbReference type="NCBI Taxonomy" id="1054034"/>
    <lineage>
        <taxon>Bacteria</taxon>
        <taxon>Pseudomonadati</taxon>
        <taxon>Campylobacterota</taxon>
        <taxon>Epsilonproteobacteria</taxon>
        <taxon>Campylobacterales</taxon>
        <taxon>Arcobacteraceae</taxon>
        <taxon>Arcobacter</taxon>
    </lineage>
</organism>
<accession>A0A4Q0ZPG2</accession>
<dbReference type="EMBL" id="PDJZ01000001">
    <property type="protein sequence ID" value="RXJ85686.1"/>
    <property type="molecule type" value="Genomic_DNA"/>
</dbReference>
<comment type="caution">
    <text evidence="1">The sequence shown here is derived from an EMBL/GenBank/DDBJ whole genome shotgun (WGS) entry which is preliminary data.</text>
</comment>
<sequence length="144" mass="16698">MINDIIENEEYKLLVEKQIKENILFLLKKNQEFSITANIQPITFNPELPNVIKEQMHKFSLFILSNYTYTTVQVDDENLSFEAGFGSENFGSVVKIPLHAIFQIIVDESILYLNSVATVDKFNTNLKKNSFDVFKKNPNNKKFN</sequence>
<evidence type="ECO:0000313" key="2">
    <source>
        <dbReference type="Proteomes" id="UP000290870"/>
    </source>
</evidence>
<protein>
    <recommendedName>
        <fullName evidence="3">Stringent starvation protein B</fullName>
    </recommendedName>
</protein>
<name>A0A4Q0ZPG2_9BACT</name>
<gene>
    <name evidence="1" type="ORF">CRU90_00045</name>
</gene>
<proteinExistence type="predicted"/>
<dbReference type="RefSeq" id="WP_128985216.1">
    <property type="nucleotide sequence ID" value="NZ_PDJZ01000001.1"/>
</dbReference>
<dbReference type="Proteomes" id="UP000290870">
    <property type="component" value="Unassembled WGS sequence"/>
</dbReference>
<dbReference type="OrthoDB" id="5333999at2"/>
<evidence type="ECO:0000313" key="1">
    <source>
        <dbReference type="EMBL" id="RXJ85686.1"/>
    </source>
</evidence>
<dbReference type="AlphaFoldDB" id="A0A4Q0ZPG2"/>
<evidence type="ECO:0008006" key="3">
    <source>
        <dbReference type="Google" id="ProtNLM"/>
    </source>
</evidence>
<reference evidence="1 2" key="1">
    <citation type="submission" date="2017-10" db="EMBL/GenBank/DDBJ databases">
        <title>Genomics of the genus Arcobacter.</title>
        <authorList>
            <person name="Perez-Cataluna A."/>
            <person name="Figueras M.J."/>
        </authorList>
    </citation>
    <scope>NUCLEOTIDE SEQUENCE [LARGE SCALE GENOMIC DNA]</scope>
    <source>
        <strain evidence="1 2">F26</strain>
    </source>
</reference>